<sequence length="80" mass="8174">MLIKVLGPGCANCVALERATRQAVEALGVAAEIEKVTDFPSIAGYGVMTTPALVVGEQVLLAGRVPTAGQLRDLLAPLAS</sequence>
<dbReference type="OrthoDB" id="9800630at2"/>
<name>A0A117MNE2_9ACTN</name>
<dbReference type="InterPro" id="IPR005243">
    <property type="entry name" value="THIRX-like_proc"/>
</dbReference>
<dbReference type="Gene3D" id="3.40.30.10">
    <property type="entry name" value="Glutaredoxin"/>
    <property type="match status" value="1"/>
</dbReference>
<dbReference type="Proteomes" id="UP000053244">
    <property type="component" value="Unassembled WGS sequence"/>
</dbReference>
<organism evidence="4 5">
    <name type="scientific">Actinoplanes awajinensis subsp. mycoplanecinus</name>
    <dbReference type="NCBI Taxonomy" id="135947"/>
    <lineage>
        <taxon>Bacteria</taxon>
        <taxon>Bacillati</taxon>
        <taxon>Actinomycetota</taxon>
        <taxon>Actinomycetes</taxon>
        <taxon>Micromonosporales</taxon>
        <taxon>Micromonosporaceae</taxon>
        <taxon>Actinoplanes</taxon>
    </lineage>
</organism>
<dbReference type="SUPFAM" id="SSF52833">
    <property type="entry name" value="Thioredoxin-like"/>
    <property type="match status" value="1"/>
</dbReference>
<dbReference type="AlphaFoldDB" id="A0A117MNE2"/>
<dbReference type="InterPro" id="IPR012336">
    <property type="entry name" value="Thioredoxin-like_fold"/>
</dbReference>
<reference evidence="4 5" key="1">
    <citation type="submission" date="2015-10" db="EMBL/GenBank/DDBJ databases">
        <authorList>
            <person name="Gilbert D.G."/>
        </authorList>
    </citation>
    <scope>NUCLEOTIDE SEQUENCE [LARGE SCALE GENOMIC DNA]</scope>
    <source>
        <strain evidence="4 5">NRRL B-16712</strain>
    </source>
</reference>
<dbReference type="PANTHER" id="PTHR36450">
    <property type="entry name" value="THIOREDOXIN"/>
    <property type="match status" value="1"/>
</dbReference>
<feature type="domain" description="Thioredoxin-like fold" evidence="3">
    <location>
        <begin position="1"/>
        <end position="75"/>
    </location>
</feature>
<accession>A0A117MNE2</accession>
<feature type="disulfide bond" description="Redox-active" evidence="2">
    <location>
        <begin position="10"/>
        <end position="13"/>
    </location>
</feature>
<dbReference type="Pfam" id="PF13192">
    <property type="entry name" value="Thioredoxin_3"/>
    <property type="match status" value="1"/>
</dbReference>
<dbReference type="InterPro" id="IPR036249">
    <property type="entry name" value="Thioredoxin-like_sf"/>
</dbReference>
<comment type="caution">
    <text evidence="4">The sequence shown here is derived from an EMBL/GenBank/DDBJ whole genome shotgun (WGS) entry which is preliminary data.</text>
</comment>
<evidence type="ECO:0000313" key="5">
    <source>
        <dbReference type="Proteomes" id="UP000053244"/>
    </source>
</evidence>
<protein>
    <submittedName>
        <fullName evidence="4">Redox-active disulfide protein 2</fullName>
    </submittedName>
</protein>
<evidence type="ECO:0000313" key="4">
    <source>
        <dbReference type="EMBL" id="KUL26907.1"/>
    </source>
</evidence>
<keyword evidence="2" id="KW-0676">Redox-active center</keyword>
<feature type="active site" description="Nucleophile" evidence="1">
    <location>
        <position position="10"/>
    </location>
</feature>
<feature type="active site" description="Nucleophile" evidence="1">
    <location>
        <position position="13"/>
    </location>
</feature>
<dbReference type="PANTHER" id="PTHR36450:SF1">
    <property type="entry name" value="THIOREDOXIN"/>
    <property type="match status" value="1"/>
</dbReference>
<keyword evidence="2" id="KW-1015">Disulfide bond</keyword>
<evidence type="ECO:0000256" key="2">
    <source>
        <dbReference type="PIRSR" id="PIRSR037031-51"/>
    </source>
</evidence>
<dbReference type="PIRSF" id="PIRSF037031">
    <property type="entry name" value="Redox_disulphide_2"/>
    <property type="match status" value="1"/>
</dbReference>
<gene>
    <name evidence="4" type="ORF">ADL15_36840</name>
</gene>
<proteinExistence type="predicted"/>
<evidence type="ECO:0000259" key="3">
    <source>
        <dbReference type="Pfam" id="PF13192"/>
    </source>
</evidence>
<dbReference type="NCBIfam" id="TIGR00412">
    <property type="entry name" value="redox_disulf_2"/>
    <property type="match status" value="1"/>
</dbReference>
<keyword evidence="5" id="KW-1185">Reference proteome</keyword>
<dbReference type="EMBL" id="LLZH01000303">
    <property type="protein sequence ID" value="KUL26907.1"/>
    <property type="molecule type" value="Genomic_DNA"/>
</dbReference>
<dbReference type="RefSeq" id="WP_067701307.1">
    <property type="nucleotide sequence ID" value="NZ_LLZH01000303.1"/>
</dbReference>
<evidence type="ECO:0000256" key="1">
    <source>
        <dbReference type="PIRSR" id="PIRSR037031-50"/>
    </source>
</evidence>